<dbReference type="Gene3D" id="1.10.238.10">
    <property type="entry name" value="EF-hand"/>
    <property type="match status" value="1"/>
</dbReference>
<keyword evidence="3" id="KW-0106">Calcium</keyword>
<dbReference type="PROSITE" id="PS50222">
    <property type="entry name" value="EF_HAND_2"/>
    <property type="match status" value="1"/>
</dbReference>
<dbReference type="OrthoDB" id="427950at2759"/>
<evidence type="ECO:0000259" key="4">
    <source>
        <dbReference type="PROSITE" id="PS50222"/>
    </source>
</evidence>
<comment type="caution">
    <text evidence="5">The sequence shown here is derived from an EMBL/GenBank/DDBJ whole genome shotgun (WGS) entry which is preliminary data.</text>
</comment>
<dbReference type="InterPro" id="IPR002048">
    <property type="entry name" value="EF_hand_dom"/>
</dbReference>
<dbReference type="InterPro" id="IPR018247">
    <property type="entry name" value="EF_Hand_1_Ca_BS"/>
</dbReference>
<dbReference type="SMART" id="SM00054">
    <property type="entry name" value="EFh"/>
    <property type="match status" value="3"/>
</dbReference>
<feature type="domain" description="EF-hand" evidence="4">
    <location>
        <begin position="168"/>
        <end position="195"/>
    </location>
</feature>
<dbReference type="STRING" id="105785.A0A2J7PF53"/>
<keyword evidence="1" id="KW-0479">Metal-binding</keyword>
<gene>
    <name evidence="5" type="ORF">B7P43_G01530</name>
</gene>
<reference evidence="5 6" key="1">
    <citation type="submission" date="2017-12" db="EMBL/GenBank/DDBJ databases">
        <title>Hemimetabolous genomes reveal molecular basis of termite eusociality.</title>
        <authorList>
            <person name="Harrison M.C."/>
            <person name="Jongepier E."/>
            <person name="Robertson H.M."/>
            <person name="Arning N."/>
            <person name="Bitard-Feildel T."/>
            <person name="Chao H."/>
            <person name="Childers C.P."/>
            <person name="Dinh H."/>
            <person name="Doddapaneni H."/>
            <person name="Dugan S."/>
            <person name="Gowin J."/>
            <person name="Greiner C."/>
            <person name="Han Y."/>
            <person name="Hu H."/>
            <person name="Hughes D.S.T."/>
            <person name="Huylmans A.-K."/>
            <person name="Kemena C."/>
            <person name="Kremer L.P.M."/>
            <person name="Lee S.L."/>
            <person name="Lopez-Ezquerra A."/>
            <person name="Mallet L."/>
            <person name="Monroy-Kuhn J.M."/>
            <person name="Moser A."/>
            <person name="Murali S.C."/>
            <person name="Muzny D.M."/>
            <person name="Otani S."/>
            <person name="Piulachs M.-D."/>
            <person name="Poelchau M."/>
            <person name="Qu J."/>
            <person name="Schaub F."/>
            <person name="Wada-Katsumata A."/>
            <person name="Worley K.C."/>
            <person name="Xie Q."/>
            <person name="Ylla G."/>
            <person name="Poulsen M."/>
            <person name="Gibbs R.A."/>
            <person name="Schal C."/>
            <person name="Richards S."/>
            <person name="Belles X."/>
            <person name="Korb J."/>
            <person name="Bornberg-Bauer E."/>
        </authorList>
    </citation>
    <scope>NUCLEOTIDE SEQUENCE [LARGE SCALE GENOMIC DNA]</scope>
    <source>
        <tissue evidence="5">Whole body</tissue>
    </source>
</reference>
<evidence type="ECO:0000256" key="1">
    <source>
        <dbReference type="ARBA" id="ARBA00022723"/>
    </source>
</evidence>
<evidence type="ECO:0000256" key="3">
    <source>
        <dbReference type="ARBA" id="ARBA00022837"/>
    </source>
</evidence>
<dbReference type="PANTHER" id="PTHR23055">
    <property type="entry name" value="CALCIUM BINDING PROTEINS"/>
    <property type="match status" value="1"/>
</dbReference>
<keyword evidence="2" id="KW-0677">Repeat</keyword>
<evidence type="ECO:0000313" key="6">
    <source>
        <dbReference type="Proteomes" id="UP000235965"/>
    </source>
</evidence>
<dbReference type="InterPro" id="IPR028846">
    <property type="entry name" value="Recoverin"/>
</dbReference>
<sequence>MLLPLFRAAVRDISVTGKRRISTTTTAAIQQGFGKITKFASRHYGHKHPETEFDSDSDSRNHHQREKGKSEFWLRKMRTFHGVIDVNKDGIVSYDDFLILAKRFVTLGHLSENQEREFQEILKEVWEKQWGAPDCYNLVKTEQYLENMQHVLSDPSLKRKVHNFLPYLFKAVDRDKDGVISVEEFKLFFECLGLEEKDAVHSFTTIDINKDGCLSLEEFVKLGQEFFLTEDQHKPSKVFWGPLINP</sequence>
<dbReference type="PROSITE" id="PS00018">
    <property type="entry name" value="EF_HAND_1"/>
    <property type="match status" value="3"/>
</dbReference>
<dbReference type="InParanoid" id="A0A2J7PF53"/>
<proteinExistence type="predicted"/>
<name>A0A2J7PF53_9NEOP</name>
<dbReference type="CDD" id="cd00051">
    <property type="entry name" value="EFh"/>
    <property type="match status" value="1"/>
</dbReference>
<dbReference type="AlphaFoldDB" id="A0A2J7PF53"/>
<dbReference type="EMBL" id="NEVH01026085">
    <property type="protein sequence ID" value="PNF14955.1"/>
    <property type="molecule type" value="Genomic_DNA"/>
</dbReference>
<dbReference type="Pfam" id="PF13499">
    <property type="entry name" value="EF-hand_7"/>
    <property type="match status" value="1"/>
</dbReference>
<accession>A0A2J7PF53</accession>
<keyword evidence="6" id="KW-1185">Reference proteome</keyword>
<dbReference type="Proteomes" id="UP000235965">
    <property type="component" value="Unassembled WGS sequence"/>
</dbReference>
<dbReference type="SUPFAM" id="SSF47473">
    <property type="entry name" value="EF-hand"/>
    <property type="match status" value="1"/>
</dbReference>
<organism evidence="5 6">
    <name type="scientific">Cryptotermes secundus</name>
    <dbReference type="NCBI Taxonomy" id="105785"/>
    <lineage>
        <taxon>Eukaryota</taxon>
        <taxon>Metazoa</taxon>
        <taxon>Ecdysozoa</taxon>
        <taxon>Arthropoda</taxon>
        <taxon>Hexapoda</taxon>
        <taxon>Insecta</taxon>
        <taxon>Pterygota</taxon>
        <taxon>Neoptera</taxon>
        <taxon>Polyneoptera</taxon>
        <taxon>Dictyoptera</taxon>
        <taxon>Blattodea</taxon>
        <taxon>Blattoidea</taxon>
        <taxon>Termitoidae</taxon>
        <taxon>Kalotermitidae</taxon>
        <taxon>Cryptotermitinae</taxon>
        <taxon>Cryptotermes</taxon>
    </lineage>
</organism>
<evidence type="ECO:0000313" key="5">
    <source>
        <dbReference type="EMBL" id="PNF14955.1"/>
    </source>
</evidence>
<protein>
    <submittedName>
        <fullName evidence="5">Sarcoplasmic calcium-binding protein</fullName>
    </submittedName>
</protein>
<dbReference type="InterPro" id="IPR011992">
    <property type="entry name" value="EF-hand-dom_pair"/>
</dbReference>
<dbReference type="GO" id="GO:0005509">
    <property type="term" value="F:calcium ion binding"/>
    <property type="evidence" value="ECO:0007669"/>
    <property type="project" value="InterPro"/>
</dbReference>
<evidence type="ECO:0000256" key="2">
    <source>
        <dbReference type="ARBA" id="ARBA00022737"/>
    </source>
</evidence>